<reference evidence="2 3" key="1">
    <citation type="submission" date="2018-06" db="EMBL/GenBank/DDBJ databases">
        <title>Extensive metabolic versatility and redundancy in microbially diverse, dynamic hydrothermal sediments.</title>
        <authorList>
            <person name="Dombrowski N."/>
            <person name="Teske A."/>
            <person name="Baker B.J."/>
        </authorList>
    </citation>
    <scope>NUCLEOTIDE SEQUENCE [LARGE SCALE GENOMIC DNA]</scope>
    <source>
        <strain evidence="2">B36_G15</strain>
    </source>
</reference>
<accession>A0A660SD06</accession>
<dbReference type="InterPro" id="IPR052747">
    <property type="entry name" value="TA_system_RelE_toxin"/>
</dbReference>
<dbReference type="Pfam" id="PF05016">
    <property type="entry name" value="ParE_toxin"/>
    <property type="match status" value="1"/>
</dbReference>
<organism evidence="2 3">
    <name type="scientific">candidate division WOR-3 bacterium</name>
    <dbReference type="NCBI Taxonomy" id="2052148"/>
    <lineage>
        <taxon>Bacteria</taxon>
        <taxon>Bacteria division WOR-3</taxon>
    </lineage>
</organism>
<dbReference type="Gene3D" id="3.30.2310.20">
    <property type="entry name" value="RelE-like"/>
    <property type="match status" value="1"/>
</dbReference>
<dbReference type="InterPro" id="IPR007712">
    <property type="entry name" value="RelE/ParE_toxin"/>
</dbReference>
<name>A0A660SD06_UNCW3</name>
<gene>
    <name evidence="2" type="ORF">DRP53_10500</name>
</gene>
<dbReference type="InterPro" id="IPR035093">
    <property type="entry name" value="RelE/ParE_toxin_dom_sf"/>
</dbReference>
<keyword evidence="1" id="KW-1277">Toxin-antitoxin system</keyword>
<evidence type="ECO:0000256" key="1">
    <source>
        <dbReference type="ARBA" id="ARBA00022649"/>
    </source>
</evidence>
<dbReference type="SUPFAM" id="SSF143011">
    <property type="entry name" value="RelE-like"/>
    <property type="match status" value="1"/>
</dbReference>
<protein>
    <submittedName>
        <fullName evidence="2">Type II toxin-antitoxin system RelE/ParE family toxin</fullName>
    </submittedName>
</protein>
<dbReference type="AlphaFoldDB" id="A0A660SD06"/>
<dbReference type="EMBL" id="QNBE01000149">
    <property type="protein sequence ID" value="RKX68567.1"/>
    <property type="molecule type" value="Genomic_DNA"/>
</dbReference>
<dbReference type="PANTHER" id="PTHR38813">
    <property type="match status" value="1"/>
</dbReference>
<evidence type="ECO:0000313" key="3">
    <source>
        <dbReference type="Proteomes" id="UP000268469"/>
    </source>
</evidence>
<comment type="caution">
    <text evidence="2">The sequence shown here is derived from an EMBL/GenBank/DDBJ whole genome shotgun (WGS) entry which is preliminary data.</text>
</comment>
<dbReference type="PANTHER" id="PTHR38813:SF1">
    <property type="entry name" value="TOXIN RELE1-RELATED"/>
    <property type="match status" value="1"/>
</dbReference>
<evidence type="ECO:0000313" key="2">
    <source>
        <dbReference type="EMBL" id="RKX68567.1"/>
    </source>
</evidence>
<dbReference type="Proteomes" id="UP000268469">
    <property type="component" value="Unassembled WGS sequence"/>
</dbReference>
<proteinExistence type="predicted"/>
<sequence length="89" mass="10875">MASYEVRWKASAVKDLKKIEPKRIPRIIESVESLRIDPFPSGSHKLRKTERIYRIRIGEYRLLYEVDTQAKKIIIYYIRHRREAYRIRI</sequence>